<dbReference type="AlphaFoldDB" id="A0AAP2G6M1"/>
<organism evidence="1 2">
    <name type="scientific">Litoribacter ruber</name>
    <dbReference type="NCBI Taxonomy" id="702568"/>
    <lineage>
        <taxon>Bacteria</taxon>
        <taxon>Pseudomonadati</taxon>
        <taxon>Bacteroidota</taxon>
        <taxon>Cytophagia</taxon>
        <taxon>Cytophagales</taxon>
        <taxon>Cyclobacteriaceae</taxon>
        <taxon>Litoribacter</taxon>
    </lineage>
</organism>
<keyword evidence="2" id="KW-1185">Reference proteome</keyword>
<protein>
    <submittedName>
        <fullName evidence="1">Uncharacterized protein</fullName>
    </submittedName>
</protein>
<accession>A0AAP2G6M1</accession>
<sequence length="56" mass="6412">MIDIKPVTQISSVSAYLANEDISQEEFRDLVNYMRSAADSIDTYTRELNEVLSQLK</sequence>
<dbReference type="EMBL" id="JAHCMY010000020">
    <property type="protein sequence ID" value="MBS9525833.1"/>
    <property type="molecule type" value="Genomic_DNA"/>
</dbReference>
<reference evidence="1 2" key="1">
    <citation type="submission" date="2021-05" db="EMBL/GenBank/DDBJ databases">
        <authorList>
            <person name="Zhang Z.D."/>
            <person name="Osman G."/>
        </authorList>
    </citation>
    <scope>NUCLEOTIDE SEQUENCE [LARGE SCALE GENOMIC DNA]</scope>
    <source>
        <strain evidence="1 2">KCTC 32217</strain>
    </source>
</reference>
<evidence type="ECO:0000313" key="2">
    <source>
        <dbReference type="Proteomes" id="UP001319104"/>
    </source>
</evidence>
<dbReference type="RefSeq" id="WP_213946693.1">
    <property type="nucleotide sequence ID" value="NZ_JAHBGI010000002.1"/>
</dbReference>
<dbReference type="Proteomes" id="UP001319104">
    <property type="component" value="Unassembled WGS sequence"/>
</dbReference>
<evidence type="ECO:0000313" key="1">
    <source>
        <dbReference type="EMBL" id="MBS9525833.1"/>
    </source>
</evidence>
<comment type="caution">
    <text evidence="1">The sequence shown here is derived from an EMBL/GenBank/DDBJ whole genome shotgun (WGS) entry which is preliminary data.</text>
</comment>
<proteinExistence type="predicted"/>
<gene>
    <name evidence="1" type="ORF">KI659_17565</name>
</gene>
<name>A0AAP2G6M1_9BACT</name>